<dbReference type="Proteomes" id="UP000242715">
    <property type="component" value="Unassembled WGS sequence"/>
</dbReference>
<accession>A0A2Z6NXW9</accession>
<gene>
    <name evidence="1" type="ORF">TSUD_188150</name>
</gene>
<evidence type="ECO:0000313" key="1">
    <source>
        <dbReference type="EMBL" id="GAU48968.1"/>
    </source>
</evidence>
<sequence>MDSDGKAIIISTNNGGMGGSNGRQQSVSSSTIKAFNFEFGTTSNDLEKEQIIDFDGVVLDKAVSR</sequence>
<evidence type="ECO:0000313" key="2">
    <source>
        <dbReference type="Proteomes" id="UP000242715"/>
    </source>
</evidence>
<reference evidence="2" key="1">
    <citation type="journal article" date="2017" name="Front. Plant Sci.">
        <title>Climate Clever Clovers: New Paradigm to Reduce the Environmental Footprint of Ruminants by Breeding Low Methanogenic Forages Utilizing Haplotype Variation.</title>
        <authorList>
            <person name="Kaur P."/>
            <person name="Appels R."/>
            <person name="Bayer P.E."/>
            <person name="Keeble-Gagnere G."/>
            <person name="Wang J."/>
            <person name="Hirakawa H."/>
            <person name="Shirasawa K."/>
            <person name="Vercoe P."/>
            <person name="Stefanova K."/>
            <person name="Durmic Z."/>
            <person name="Nichols P."/>
            <person name="Revell C."/>
            <person name="Isobe S.N."/>
            <person name="Edwards D."/>
            <person name="Erskine W."/>
        </authorList>
    </citation>
    <scope>NUCLEOTIDE SEQUENCE [LARGE SCALE GENOMIC DNA]</scope>
    <source>
        <strain evidence="2">cv. Daliak</strain>
    </source>
</reference>
<protein>
    <submittedName>
        <fullName evidence="1">Uncharacterized protein</fullName>
    </submittedName>
</protein>
<dbReference type="AlphaFoldDB" id="A0A2Z6NXW9"/>
<keyword evidence="2" id="KW-1185">Reference proteome</keyword>
<name>A0A2Z6NXW9_TRISU</name>
<proteinExistence type="predicted"/>
<organism evidence="1 2">
    <name type="scientific">Trifolium subterraneum</name>
    <name type="common">Subterranean clover</name>
    <dbReference type="NCBI Taxonomy" id="3900"/>
    <lineage>
        <taxon>Eukaryota</taxon>
        <taxon>Viridiplantae</taxon>
        <taxon>Streptophyta</taxon>
        <taxon>Embryophyta</taxon>
        <taxon>Tracheophyta</taxon>
        <taxon>Spermatophyta</taxon>
        <taxon>Magnoliopsida</taxon>
        <taxon>eudicotyledons</taxon>
        <taxon>Gunneridae</taxon>
        <taxon>Pentapetalae</taxon>
        <taxon>rosids</taxon>
        <taxon>fabids</taxon>
        <taxon>Fabales</taxon>
        <taxon>Fabaceae</taxon>
        <taxon>Papilionoideae</taxon>
        <taxon>50 kb inversion clade</taxon>
        <taxon>NPAAA clade</taxon>
        <taxon>Hologalegina</taxon>
        <taxon>IRL clade</taxon>
        <taxon>Trifolieae</taxon>
        <taxon>Trifolium</taxon>
    </lineage>
</organism>
<dbReference type="EMBL" id="DF974499">
    <property type="protein sequence ID" value="GAU48968.1"/>
    <property type="molecule type" value="Genomic_DNA"/>
</dbReference>